<dbReference type="AlphaFoldDB" id="A0ABD3CMM6"/>
<proteinExistence type="predicted"/>
<evidence type="ECO:0000313" key="1">
    <source>
        <dbReference type="EMBL" id="KAL3631221.1"/>
    </source>
</evidence>
<dbReference type="EMBL" id="JAVIJP010000032">
    <property type="protein sequence ID" value="KAL3631221.1"/>
    <property type="molecule type" value="Genomic_DNA"/>
</dbReference>
<gene>
    <name evidence="1" type="ORF">CASFOL_024205</name>
</gene>
<accession>A0ABD3CMM6</accession>
<comment type="caution">
    <text evidence="1">The sequence shown here is derived from an EMBL/GenBank/DDBJ whole genome shotgun (WGS) entry which is preliminary data.</text>
</comment>
<protein>
    <submittedName>
        <fullName evidence="1">Uncharacterized protein</fullName>
    </submittedName>
</protein>
<reference evidence="2" key="1">
    <citation type="journal article" date="2024" name="IScience">
        <title>Strigolactones Initiate the Formation of Haustorium-like Structures in Castilleja.</title>
        <authorList>
            <person name="Buerger M."/>
            <person name="Peterson D."/>
            <person name="Chory J."/>
        </authorList>
    </citation>
    <scope>NUCLEOTIDE SEQUENCE [LARGE SCALE GENOMIC DNA]</scope>
</reference>
<evidence type="ECO:0000313" key="2">
    <source>
        <dbReference type="Proteomes" id="UP001632038"/>
    </source>
</evidence>
<keyword evidence="2" id="KW-1185">Reference proteome</keyword>
<name>A0ABD3CMM6_9LAMI</name>
<dbReference type="Proteomes" id="UP001632038">
    <property type="component" value="Unassembled WGS sequence"/>
</dbReference>
<sequence>MAGELVERRLAAVVIGWKFAALERLLEILVGADDGE</sequence>
<organism evidence="1 2">
    <name type="scientific">Castilleja foliolosa</name>
    <dbReference type="NCBI Taxonomy" id="1961234"/>
    <lineage>
        <taxon>Eukaryota</taxon>
        <taxon>Viridiplantae</taxon>
        <taxon>Streptophyta</taxon>
        <taxon>Embryophyta</taxon>
        <taxon>Tracheophyta</taxon>
        <taxon>Spermatophyta</taxon>
        <taxon>Magnoliopsida</taxon>
        <taxon>eudicotyledons</taxon>
        <taxon>Gunneridae</taxon>
        <taxon>Pentapetalae</taxon>
        <taxon>asterids</taxon>
        <taxon>lamiids</taxon>
        <taxon>Lamiales</taxon>
        <taxon>Orobanchaceae</taxon>
        <taxon>Pedicularideae</taxon>
        <taxon>Castillejinae</taxon>
        <taxon>Castilleja</taxon>
    </lineage>
</organism>